<evidence type="ECO:0000256" key="5">
    <source>
        <dbReference type="ARBA" id="ARBA00022519"/>
    </source>
</evidence>
<dbReference type="KEGG" id="aon:DEH84_03230"/>
<keyword evidence="8 11" id="KW-0472">Membrane</keyword>
<evidence type="ECO:0000256" key="7">
    <source>
        <dbReference type="ARBA" id="ARBA00022989"/>
    </source>
</evidence>
<comment type="subcellular location">
    <subcellularLocation>
        <location evidence="1">Cell inner membrane</location>
        <topology evidence="1">Single-pass membrane protein</topology>
    </subcellularLocation>
</comment>
<keyword evidence="3" id="KW-1003">Cell membrane</keyword>
<dbReference type="Gene3D" id="3.55.40.10">
    <property type="entry name" value="minor pseudopilin epsh domain"/>
    <property type="match status" value="1"/>
</dbReference>
<keyword evidence="7 11" id="KW-1133">Transmembrane helix</keyword>
<organism evidence="13 14">
    <name type="scientific">Aquabacterium olei</name>
    <dbReference type="NCBI Taxonomy" id="1296669"/>
    <lineage>
        <taxon>Bacteria</taxon>
        <taxon>Pseudomonadati</taxon>
        <taxon>Pseudomonadota</taxon>
        <taxon>Betaproteobacteria</taxon>
        <taxon>Burkholderiales</taxon>
        <taxon>Aquabacterium</taxon>
    </lineage>
</organism>
<evidence type="ECO:0000259" key="12">
    <source>
        <dbReference type="Pfam" id="PF12019"/>
    </source>
</evidence>
<evidence type="ECO:0000256" key="10">
    <source>
        <dbReference type="ARBA" id="ARBA00030775"/>
    </source>
</evidence>
<protein>
    <recommendedName>
        <fullName evidence="2">Type II secretion system protein H</fullName>
    </recommendedName>
    <alternativeName>
        <fullName evidence="10">General secretion pathway protein H</fullName>
    </alternativeName>
</protein>
<reference evidence="13 14" key="1">
    <citation type="submission" date="2018-05" db="EMBL/GenBank/DDBJ databases">
        <title>complete genome sequence of Aquabacterium olei NBRC 110486.</title>
        <authorList>
            <person name="Tang B."/>
            <person name="Chang J."/>
            <person name="Zhang L."/>
            <person name="Yang H."/>
        </authorList>
    </citation>
    <scope>NUCLEOTIDE SEQUENCE [LARGE SCALE GENOMIC DNA]</scope>
    <source>
        <strain evidence="13 14">NBRC 110486</strain>
    </source>
</reference>
<dbReference type="InterPro" id="IPR012902">
    <property type="entry name" value="N_methyl_site"/>
</dbReference>
<sequence length="211" mass="22017">MPRRTSGVVNFVTPDIFACMKMQGKGRREIGVTLVELVITVSVLSILVAVAAPAIGQFVARSAMQGLQNDFTSAMNRARLDAISRNTCVSVCPLSSSTANTCEATAANQGNWHQGWITYVNAACGAVPAGGPAAADIIAVREPGAARYTLIDQGGSPPAQHTFSARGLLRWSGRTLTLADTGQADSPHARCLRLSMQGRLMAEMPASGGGC</sequence>
<keyword evidence="5" id="KW-0997">Cell inner membrane</keyword>
<keyword evidence="6 11" id="KW-0812">Transmembrane</keyword>
<dbReference type="SUPFAM" id="SSF54523">
    <property type="entry name" value="Pili subunits"/>
    <property type="match status" value="1"/>
</dbReference>
<name>A0A2U8FQ66_9BURK</name>
<evidence type="ECO:0000256" key="3">
    <source>
        <dbReference type="ARBA" id="ARBA00022475"/>
    </source>
</evidence>
<evidence type="ECO:0000256" key="8">
    <source>
        <dbReference type="ARBA" id="ARBA00023136"/>
    </source>
</evidence>
<keyword evidence="14" id="KW-1185">Reference proteome</keyword>
<evidence type="ECO:0000256" key="9">
    <source>
        <dbReference type="ARBA" id="ARBA00025772"/>
    </source>
</evidence>
<dbReference type="EMBL" id="CP029210">
    <property type="protein sequence ID" value="AWI52544.1"/>
    <property type="molecule type" value="Genomic_DNA"/>
</dbReference>
<comment type="similarity">
    <text evidence="9">Belongs to the GSP H family.</text>
</comment>
<dbReference type="InterPro" id="IPR045584">
    <property type="entry name" value="Pilin-like"/>
</dbReference>
<evidence type="ECO:0000256" key="1">
    <source>
        <dbReference type="ARBA" id="ARBA00004377"/>
    </source>
</evidence>
<keyword evidence="4" id="KW-0488">Methylation</keyword>
<evidence type="ECO:0000313" key="13">
    <source>
        <dbReference type="EMBL" id="AWI52544.1"/>
    </source>
</evidence>
<dbReference type="Proteomes" id="UP000244892">
    <property type="component" value="Chromosome"/>
</dbReference>
<evidence type="ECO:0000313" key="14">
    <source>
        <dbReference type="Proteomes" id="UP000244892"/>
    </source>
</evidence>
<dbReference type="GO" id="GO:0015628">
    <property type="term" value="P:protein secretion by the type II secretion system"/>
    <property type="evidence" value="ECO:0007669"/>
    <property type="project" value="InterPro"/>
</dbReference>
<proteinExistence type="inferred from homology"/>
<gene>
    <name evidence="13" type="ORF">DEH84_03230</name>
</gene>
<evidence type="ECO:0000256" key="4">
    <source>
        <dbReference type="ARBA" id="ARBA00022481"/>
    </source>
</evidence>
<dbReference type="Pfam" id="PF12019">
    <property type="entry name" value="GspH"/>
    <property type="match status" value="1"/>
</dbReference>
<feature type="transmembrane region" description="Helical" evidence="11">
    <location>
        <begin position="30"/>
        <end position="55"/>
    </location>
</feature>
<dbReference type="InterPro" id="IPR022346">
    <property type="entry name" value="T2SS_GspH"/>
</dbReference>
<accession>A0A2U8FQ66</accession>
<dbReference type="AlphaFoldDB" id="A0A2U8FQ66"/>
<dbReference type="GO" id="GO:0005886">
    <property type="term" value="C:plasma membrane"/>
    <property type="evidence" value="ECO:0007669"/>
    <property type="project" value="UniProtKB-SubCell"/>
</dbReference>
<evidence type="ECO:0000256" key="2">
    <source>
        <dbReference type="ARBA" id="ARBA00021549"/>
    </source>
</evidence>
<dbReference type="Pfam" id="PF07963">
    <property type="entry name" value="N_methyl"/>
    <property type="match status" value="1"/>
</dbReference>
<dbReference type="GO" id="GO:0015627">
    <property type="term" value="C:type II protein secretion system complex"/>
    <property type="evidence" value="ECO:0007669"/>
    <property type="project" value="InterPro"/>
</dbReference>
<feature type="domain" description="General secretion pathway GspH" evidence="12">
    <location>
        <begin position="69"/>
        <end position="198"/>
    </location>
</feature>
<evidence type="ECO:0000256" key="11">
    <source>
        <dbReference type="SAM" id="Phobius"/>
    </source>
</evidence>
<evidence type="ECO:0000256" key="6">
    <source>
        <dbReference type="ARBA" id="ARBA00022692"/>
    </source>
</evidence>